<sequence length="259" mass="29459">MSRFPATPENVLGELKKLYWAAVQKEVQNMIEFHNVLKTAHGLPQAPASLECDNFKKMFDIWVEQIVTQDSDGPSPRPKLFGVSCSECQRLIRSNVFYECICMKGCKSNVYYEYSVEGWQLCELETASEGSEFSISRRRSRYRLCAPCKNTTDSCEGGHHLGRVRYKDPAIDGMDIRRLRIQLSEFGNKHDPSKEEKQVLGHQGAPRMSRREKSVIKALKNLQAKWPTTQLALRNLAPAGNFHLSLMFGPLTFESGLPK</sequence>
<keyword evidence="2" id="KW-1185">Reference proteome</keyword>
<gene>
    <name evidence="1" type="ORF">QBC46DRAFT_346924</name>
</gene>
<dbReference type="EMBL" id="MU853939">
    <property type="protein sequence ID" value="KAK3935137.1"/>
    <property type="molecule type" value="Genomic_DNA"/>
</dbReference>
<dbReference type="AlphaFoldDB" id="A0AAN6MX65"/>
<name>A0AAN6MX65_9PEZI</name>
<dbReference type="Proteomes" id="UP001303473">
    <property type="component" value="Unassembled WGS sequence"/>
</dbReference>
<comment type="caution">
    <text evidence="1">The sequence shown here is derived from an EMBL/GenBank/DDBJ whole genome shotgun (WGS) entry which is preliminary data.</text>
</comment>
<evidence type="ECO:0000313" key="1">
    <source>
        <dbReference type="EMBL" id="KAK3935137.1"/>
    </source>
</evidence>
<proteinExistence type="predicted"/>
<evidence type="ECO:0000313" key="2">
    <source>
        <dbReference type="Proteomes" id="UP001303473"/>
    </source>
</evidence>
<accession>A0AAN6MX65</accession>
<protein>
    <submittedName>
        <fullName evidence="1">Uncharacterized protein</fullName>
    </submittedName>
</protein>
<organism evidence="1 2">
    <name type="scientific">Diplogelasinospora grovesii</name>
    <dbReference type="NCBI Taxonomy" id="303347"/>
    <lineage>
        <taxon>Eukaryota</taxon>
        <taxon>Fungi</taxon>
        <taxon>Dikarya</taxon>
        <taxon>Ascomycota</taxon>
        <taxon>Pezizomycotina</taxon>
        <taxon>Sordariomycetes</taxon>
        <taxon>Sordariomycetidae</taxon>
        <taxon>Sordariales</taxon>
        <taxon>Diplogelasinosporaceae</taxon>
        <taxon>Diplogelasinospora</taxon>
    </lineage>
</organism>
<reference evidence="2" key="1">
    <citation type="journal article" date="2023" name="Mol. Phylogenet. Evol.">
        <title>Genome-scale phylogeny and comparative genomics of the fungal order Sordariales.</title>
        <authorList>
            <person name="Hensen N."/>
            <person name="Bonometti L."/>
            <person name="Westerberg I."/>
            <person name="Brannstrom I.O."/>
            <person name="Guillou S."/>
            <person name="Cros-Aarteil S."/>
            <person name="Calhoun S."/>
            <person name="Haridas S."/>
            <person name="Kuo A."/>
            <person name="Mondo S."/>
            <person name="Pangilinan J."/>
            <person name="Riley R."/>
            <person name="LaButti K."/>
            <person name="Andreopoulos B."/>
            <person name="Lipzen A."/>
            <person name="Chen C."/>
            <person name="Yan M."/>
            <person name="Daum C."/>
            <person name="Ng V."/>
            <person name="Clum A."/>
            <person name="Steindorff A."/>
            <person name="Ohm R.A."/>
            <person name="Martin F."/>
            <person name="Silar P."/>
            <person name="Natvig D.O."/>
            <person name="Lalanne C."/>
            <person name="Gautier V."/>
            <person name="Ament-Velasquez S.L."/>
            <person name="Kruys A."/>
            <person name="Hutchinson M.I."/>
            <person name="Powell A.J."/>
            <person name="Barry K."/>
            <person name="Miller A.N."/>
            <person name="Grigoriev I.V."/>
            <person name="Debuchy R."/>
            <person name="Gladieux P."/>
            <person name="Hiltunen Thoren M."/>
            <person name="Johannesson H."/>
        </authorList>
    </citation>
    <scope>NUCLEOTIDE SEQUENCE [LARGE SCALE GENOMIC DNA]</scope>
    <source>
        <strain evidence="2">CBS 340.73</strain>
    </source>
</reference>